<dbReference type="OrthoDB" id="9762462at2"/>
<dbReference type="PANTHER" id="PTHR43081">
    <property type="entry name" value="ADENYLATE CYCLASE, TERMINAL-DIFFERENTIATION SPECIFIC-RELATED"/>
    <property type="match status" value="1"/>
</dbReference>
<organism evidence="2 3">
    <name type="scientific">Zavarzinia compransoris</name>
    <dbReference type="NCBI Taxonomy" id="1264899"/>
    <lineage>
        <taxon>Bacteria</taxon>
        <taxon>Pseudomonadati</taxon>
        <taxon>Pseudomonadota</taxon>
        <taxon>Alphaproteobacteria</taxon>
        <taxon>Rhodospirillales</taxon>
        <taxon>Zavarziniaceae</taxon>
        <taxon>Zavarzinia</taxon>
    </lineage>
</organism>
<dbReference type="CDD" id="cd07302">
    <property type="entry name" value="CHD"/>
    <property type="match status" value="1"/>
</dbReference>
<proteinExistence type="predicted"/>
<sequence>MPPPAGPGLEAVADWLLNDAIAAPDLLELFDGLVRRLAAAGFPLDRASLHIGTLHPQVVGMAWNWSRDDALCDEVRVGAAAAESPAYRRNPLYHALDLGETCRIRPLDPGAAARFPIAADLAARGIADYLALPLRSGGVLGNAATIGTCRPAGFAEADLSALAPVLKLLALHVERHTMMLVAANVLDVYLGPAAGRQVLAGTVARGAGAPVRAVIWVSDLRGFTDLTERLDGLDMIALLNAYFEALAGAVVEAGGEVLKFMGDGLLAVFPLAAFAGAGAAAGAALAAAGAGLAAVEALNRAPPPRLAAVDGWAPLRSGIALHLGDVFFGNVGAAERLDFTVIGPAVNAAARVEALCKPLGQALLVTAPVAALLDDPGPSLGHHALRGFPHPVEIFAPAAKGGRPAAVRSANQTAQ</sequence>
<dbReference type="SUPFAM" id="SSF55073">
    <property type="entry name" value="Nucleotide cyclase"/>
    <property type="match status" value="1"/>
</dbReference>
<evidence type="ECO:0000313" key="3">
    <source>
        <dbReference type="Proteomes" id="UP000246077"/>
    </source>
</evidence>
<dbReference type="Proteomes" id="UP000246077">
    <property type="component" value="Unassembled WGS sequence"/>
</dbReference>
<dbReference type="InterPro" id="IPR050697">
    <property type="entry name" value="Adenylyl/Guanylyl_Cyclase_3/4"/>
</dbReference>
<reference evidence="3" key="1">
    <citation type="submission" date="2018-05" db="EMBL/GenBank/DDBJ databases">
        <title>Zavarzinia sp. HR-AS.</title>
        <authorList>
            <person name="Lee Y."/>
            <person name="Jeon C.O."/>
        </authorList>
    </citation>
    <scope>NUCLEOTIDE SEQUENCE [LARGE SCALE GENOMIC DNA]</scope>
    <source>
        <strain evidence="3">DSM 1231</strain>
    </source>
</reference>
<dbReference type="RefSeq" id="WP_109923131.1">
    <property type="nucleotide sequence ID" value="NZ_QGLF01000007.1"/>
</dbReference>
<dbReference type="InterPro" id="IPR001054">
    <property type="entry name" value="A/G_cyclase"/>
</dbReference>
<dbReference type="SMART" id="SM00044">
    <property type="entry name" value="CYCc"/>
    <property type="match status" value="1"/>
</dbReference>
<dbReference type="GO" id="GO:0006171">
    <property type="term" value="P:cAMP biosynthetic process"/>
    <property type="evidence" value="ECO:0007669"/>
    <property type="project" value="TreeGrafter"/>
</dbReference>
<comment type="caution">
    <text evidence="2">The sequence shown here is derived from an EMBL/GenBank/DDBJ whole genome shotgun (WGS) entry which is preliminary data.</text>
</comment>
<evidence type="ECO:0000259" key="1">
    <source>
        <dbReference type="PROSITE" id="PS50125"/>
    </source>
</evidence>
<protein>
    <submittedName>
        <fullName evidence="2">Adenylate/guanylate cyclase domain-containing protein</fullName>
    </submittedName>
</protein>
<dbReference type="AlphaFoldDB" id="A0A317DTH7"/>
<feature type="domain" description="Guanylate cyclase" evidence="1">
    <location>
        <begin position="214"/>
        <end position="353"/>
    </location>
</feature>
<dbReference type="EMBL" id="QGLF01000007">
    <property type="protein sequence ID" value="PWR17997.1"/>
    <property type="molecule type" value="Genomic_DNA"/>
</dbReference>
<name>A0A317DTH7_9PROT</name>
<dbReference type="GO" id="GO:0004016">
    <property type="term" value="F:adenylate cyclase activity"/>
    <property type="evidence" value="ECO:0007669"/>
    <property type="project" value="UniProtKB-ARBA"/>
</dbReference>
<evidence type="ECO:0000313" key="2">
    <source>
        <dbReference type="EMBL" id="PWR17997.1"/>
    </source>
</evidence>
<accession>A0A317DTH7</accession>
<keyword evidence="3" id="KW-1185">Reference proteome</keyword>
<dbReference type="Gene3D" id="3.30.70.1230">
    <property type="entry name" value="Nucleotide cyclase"/>
    <property type="match status" value="1"/>
</dbReference>
<gene>
    <name evidence="2" type="ORF">DKG75_20875</name>
</gene>
<dbReference type="PANTHER" id="PTHR43081:SF11">
    <property type="entry name" value="BLR2264 PROTEIN"/>
    <property type="match status" value="1"/>
</dbReference>
<dbReference type="GO" id="GO:0035556">
    <property type="term" value="P:intracellular signal transduction"/>
    <property type="evidence" value="ECO:0007669"/>
    <property type="project" value="InterPro"/>
</dbReference>
<dbReference type="PROSITE" id="PS50125">
    <property type="entry name" value="GUANYLATE_CYCLASE_2"/>
    <property type="match status" value="1"/>
</dbReference>
<dbReference type="Pfam" id="PF00211">
    <property type="entry name" value="Guanylate_cyc"/>
    <property type="match status" value="1"/>
</dbReference>
<dbReference type="InterPro" id="IPR029787">
    <property type="entry name" value="Nucleotide_cyclase"/>
</dbReference>